<dbReference type="EMBL" id="CAMPGE010000537">
    <property type="protein sequence ID" value="CAI2359286.1"/>
    <property type="molecule type" value="Genomic_DNA"/>
</dbReference>
<accession>A0AAD1TZH9</accession>
<comment type="caution">
    <text evidence="2">The sequence shown here is derived from an EMBL/GenBank/DDBJ whole genome shotgun (WGS) entry which is preliminary data.</text>
</comment>
<feature type="region of interest" description="Disordered" evidence="1">
    <location>
        <begin position="135"/>
        <end position="156"/>
    </location>
</feature>
<protein>
    <submittedName>
        <fullName evidence="2">Uncharacterized protein</fullName>
    </submittedName>
</protein>
<feature type="compositionally biased region" description="Basic and acidic residues" evidence="1">
    <location>
        <begin position="84"/>
        <end position="95"/>
    </location>
</feature>
<evidence type="ECO:0000256" key="1">
    <source>
        <dbReference type="SAM" id="MobiDB-lite"/>
    </source>
</evidence>
<feature type="compositionally biased region" description="Polar residues" evidence="1">
    <location>
        <begin position="96"/>
        <end position="106"/>
    </location>
</feature>
<name>A0AAD1TZH9_EUPCR</name>
<feature type="region of interest" description="Disordered" evidence="1">
    <location>
        <begin position="81"/>
        <end position="118"/>
    </location>
</feature>
<evidence type="ECO:0000313" key="2">
    <source>
        <dbReference type="EMBL" id="CAI2359286.1"/>
    </source>
</evidence>
<sequence length="156" mass="17849">MKKIKVTNNPSAYYQTAGNGFQATSTKELKRNIKNNTKGFGIRISRIPRHNDSLHRTSSEGKNSLSTSTSMIYKNSFYQSSQNHRREMMGRKESNHSYSTYLNNQRSAKRRKIKSREQKGLQIKITKLSIMNDPIGSRSKKRLLPLSGVGIGKRKK</sequence>
<evidence type="ECO:0000313" key="3">
    <source>
        <dbReference type="Proteomes" id="UP001295684"/>
    </source>
</evidence>
<reference evidence="2" key="1">
    <citation type="submission" date="2023-07" db="EMBL/GenBank/DDBJ databases">
        <authorList>
            <consortium name="AG Swart"/>
            <person name="Singh M."/>
            <person name="Singh A."/>
            <person name="Seah K."/>
            <person name="Emmerich C."/>
        </authorList>
    </citation>
    <scope>NUCLEOTIDE SEQUENCE</scope>
    <source>
        <strain evidence="2">DP1</strain>
    </source>
</reference>
<gene>
    <name evidence="2" type="ORF">ECRASSUSDP1_LOCUS572</name>
</gene>
<dbReference type="AlphaFoldDB" id="A0AAD1TZH9"/>
<organism evidence="2 3">
    <name type="scientific">Euplotes crassus</name>
    <dbReference type="NCBI Taxonomy" id="5936"/>
    <lineage>
        <taxon>Eukaryota</taxon>
        <taxon>Sar</taxon>
        <taxon>Alveolata</taxon>
        <taxon>Ciliophora</taxon>
        <taxon>Intramacronucleata</taxon>
        <taxon>Spirotrichea</taxon>
        <taxon>Hypotrichia</taxon>
        <taxon>Euplotida</taxon>
        <taxon>Euplotidae</taxon>
        <taxon>Moneuplotes</taxon>
    </lineage>
</organism>
<dbReference type="Proteomes" id="UP001295684">
    <property type="component" value="Unassembled WGS sequence"/>
</dbReference>
<keyword evidence="3" id="KW-1185">Reference proteome</keyword>
<proteinExistence type="predicted"/>